<keyword evidence="4" id="KW-1185">Reference proteome</keyword>
<dbReference type="GeneID" id="37115627"/>
<organism evidence="3 4">
    <name type="scientific">Aspergillus sclerotioniger CBS 115572</name>
    <dbReference type="NCBI Taxonomy" id="1450535"/>
    <lineage>
        <taxon>Eukaryota</taxon>
        <taxon>Fungi</taxon>
        <taxon>Dikarya</taxon>
        <taxon>Ascomycota</taxon>
        <taxon>Pezizomycotina</taxon>
        <taxon>Eurotiomycetes</taxon>
        <taxon>Eurotiomycetidae</taxon>
        <taxon>Eurotiales</taxon>
        <taxon>Aspergillaceae</taxon>
        <taxon>Aspergillus</taxon>
        <taxon>Aspergillus subgen. Circumdati</taxon>
    </lineage>
</organism>
<feature type="transmembrane region" description="Helical" evidence="2">
    <location>
        <begin position="7"/>
        <end position="25"/>
    </location>
</feature>
<comment type="caution">
    <text evidence="3">The sequence shown here is derived from an EMBL/GenBank/DDBJ whole genome shotgun (WGS) entry which is preliminary data.</text>
</comment>
<dbReference type="EMBL" id="MSFK01000034">
    <property type="protein sequence ID" value="PWY72214.1"/>
    <property type="molecule type" value="Genomic_DNA"/>
</dbReference>
<evidence type="ECO:0000313" key="3">
    <source>
        <dbReference type="EMBL" id="PWY72214.1"/>
    </source>
</evidence>
<reference evidence="3 4" key="1">
    <citation type="submission" date="2016-12" db="EMBL/GenBank/DDBJ databases">
        <title>The genomes of Aspergillus section Nigri reveals drivers in fungal speciation.</title>
        <authorList>
            <consortium name="DOE Joint Genome Institute"/>
            <person name="Vesth T.C."/>
            <person name="Nybo J."/>
            <person name="Theobald S."/>
            <person name="Brandl J."/>
            <person name="Frisvad J.C."/>
            <person name="Nielsen K.F."/>
            <person name="Lyhne E.K."/>
            <person name="Kogle M.E."/>
            <person name="Kuo A."/>
            <person name="Riley R."/>
            <person name="Clum A."/>
            <person name="Nolan M."/>
            <person name="Lipzen A."/>
            <person name="Salamov A."/>
            <person name="Henrissat B."/>
            <person name="Wiebenga A."/>
            <person name="De Vries R.P."/>
            <person name="Grigoriev I.V."/>
            <person name="Mortensen U.H."/>
            <person name="Andersen M.R."/>
            <person name="Baker S.E."/>
        </authorList>
    </citation>
    <scope>NUCLEOTIDE SEQUENCE [LARGE SCALE GENOMIC DNA]</scope>
    <source>
        <strain evidence="3 4">CBS 115572</strain>
    </source>
</reference>
<dbReference type="AlphaFoldDB" id="A0A317VCX0"/>
<protein>
    <submittedName>
        <fullName evidence="3">Uncharacterized protein</fullName>
    </submittedName>
</protein>
<dbReference type="RefSeq" id="XP_025463167.1">
    <property type="nucleotide sequence ID" value="XM_025613484.1"/>
</dbReference>
<gene>
    <name evidence="3" type="ORF">BO94DRAFT_550213</name>
</gene>
<proteinExistence type="predicted"/>
<sequence length="105" mass="12277">MLKHLELGAVFLMSCTVLLHLLFHVPERLICVKGLGSDHRADSYPRKIEYHTVKQPRVLYLWIIEEQPRRRSHVLERLCRDTNNNNIQGSGNNATCEPEGNPYYY</sequence>
<evidence type="ECO:0000256" key="2">
    <source>
        <dbReference type="SAM" id="Phobius"/>
    </source>
</evidence>
<keyword evidence="2" id="KW-1133">Transmembrane helix</keyword>
<keyword evidence="2" id="KW-0472">Membrane</keyword>
<accession>A0A317VCX0</accession>
<name>A0A317VCX0_9EURO</name>
<keyword evidence="2" id="KW-0812">Transmembrane</keyword>
<feature type="region of interest" description="Disordered" evidence="1">
    <location>
        <begin position="85"/>
        <end position="105"/>
    </location>
</feature>
<dbReference type="Proteomes" id="UP000246702">
    <property type="component" value="Unassembled WGS sequence"/>
</dbReference>
<evidence type="ECO:0000256" key="1">
    <source>
        <dbReference type="SAM" id="MobiDB-lite"/>
    </source>
</evidence>
<evidence type="ECO:0000313" key="4">
    <source>
        <dbReference type="Proteomes" id="UP000246702"/>
    </source>
</evidence>